<dbReference type="Proteomes" id="UP000036367">
    <property type="component" value="Unassembled WGS sequence"/>
</dbReference>
<keyword evidence="1" id="KW-0732">Signal</keyword>
<dbReference type="InterPro" id="IPR008979">
    <property type="entry name" value="Galactose-bd-like_sf"/>
</dbReference>
<accession>A0A0J1BHD0</accession>
<dbReference type="STRING" id="595434.RISK_001791"/>
<feature type="chain" id="PRO_5005248026" evidence="1">
    <location>
        <begin position="20"/>
        <end position="414"/>
    </location>
</feature>
<dbReference type="EMBL" id="LECT01000016">
    <property type="protein sequence ID" value="KLU05940.1"/>
    <property type="molecule type" value="Genomic_DNA"/>
</dbReference>
<dbReference type="OrthoDB" id="262784at2"/>
<dbReference type="RefSeq" id="WP_047813620.1">
    <property type="nucleotide sequence ID" value="NZ_LECT01000016.1"/>
</dbReference>
<sequence>MTRSIRNLISSAAIFAILAAVFPKTEGFSQDTSAGTDSGPLIQLETLDSDSYSGHLNNLTGSTLSVTLSDGQSKQWELTEISEIQWEGSARTSPPTRVLLRGGSEIASAATSMKEEDLLIRSVGQPSFNVSIRAVQSVRFRAPSAATDANWLALVEEPQRRDRLVIRRDGDALDAIEGTILEITRDSVSFDLSGNIVDAPLGKLEGVIFSTNSDRESEKPLRIRDQWGSHWMAEQATWNATGRSLQLDLGDGITHSIPVDQLLDIRLSGGILYLCDAEVAQQSQLEPLSAIVGEDLASTWFATETHSKNLTTVLSSDHVVRVPEGYQKLVAAVRIASDVDQFAPLKVSVLLDDRTVWSLDVQDRKPHGLILPLEDARRLTLRITQPDTDSSTSPPTIADALGHRVEWLGARLLK</sequence>
<dbReference type="SUPFAM" id="SSF49785">
    <property type="entry name" value="Galactose-binding domain-like"/>
    <property type="match status" value="1"/>
</dbReference>
<gene>
    <name evidence="2" type="ORF">RISK_001791</name>
</gene>
<organism evidence="2 3">
    <name type="scientific">Rhodopirellula islandica</name>
    <dbReference type="NCBI Taxonomy" id="595434"/>
    <lineage>
        <taxon>Bacteria</taxon>
        <taxon>Pseudomonadati</taxon>
        <taxon>Planctomycetota</taxon>
        <taxon>Planctomycetia</taxon>
        <taxon>Pirellulales</taxon>
        <taxon>Pirellulaceae</taxon>
        <taxon>Rhodopirellula</taxon>
    </lineage>
</organism>
<reference evidence="2" key="1">
    <citation type="submission" date="2015-05" db="EMBL/GenBank/DDBJ databases">
        <title>Permanent draft genome of Rhodopirellula islandicus K833.</title>
        <authorList>
            <person name="Kizina J."/>
            <person name="Richter M."/>
            <person name="Glockner F.O."/>
            <person name="Harder J."/>
        </authorList>
    </citation>
    <scope>NUCLEOTIDE SEQUENCE [LARGE SCALE GENOMIC DNA]</scope>
    <source>
        <strain evidence="2">K833</strain>
    </source>
</reference>
<name>A0A0J1BHD0_RHOIS</name>
<keyword evidence="3" id="KW-1185">Reference proteome</keyword>
<protein>
    <submittedName>
        <fullName evidence="2">Signal peptide protein</fullName>
    </submittedName>
</protein>
<evidence type="ECO:0000313" key="2">
    <source>
        <dbReference type="EMBL" id="KLU05940.1"/>
    </source>
</evidence>
<proteinExistence type="predicted"/>
<evidence type="ECO:0000256" key="1">
    <source>
        <dbReference type="SAM" id="SignalP"/>
    </source>
</evidence>
<dbReference type="AlphaFoldDB" id="A0A0J1BHD0"/>
<evidence type="ECO:0000313" key="3">
    <source>
        <dbReference type="Proteomes" id="UP000036367"/>
    </source>
</evidence>
<dbReference type="PATRIC" id="fig|595434.4.peg.1709"/>
<comment type="caution">
    <text evidence="2">The sequence shown here is derived from an EMBL/GenBank/DDBJ whole genome shotgun (WGS) entry which is preliminary data.</text>
</comment>
<feature type="signal peptide" evidence="1">
    <location>
        <begin position="1"/>
        <end position="19"/>
    </location>
</feature>